<dbReference type="AlphaFoldDB" id="A0AAD7HNU7"/>
<proteinExistence type="predicted"/>
<sequence length="157" mass="17684">MNYILGANYPYLRPQALHHGDNCSNSMIHPHVLAYGGIRLLPAKEQQLSGGGYESGDIDWLYSLRHLVGNPNVLAIGHRRHLFTVNDNWLVGVWNDLHVGIAVRDMVFFLFRLVFQFPEENWWFRTVIFFPDAGGVVRGECEKGCPRSTFPGGCGGV</sequence>
<evidence type="ECO:0000313" key="1">
    <source>
        <dbReference type="EMBL" id="KAJ7724026.1"/>
    </source>
</evidence>
<accession>A0AAD7HNU7</accession>
<name>A0AAD7HNU7_9AGAR</name>
<feature type="non-terminal residue" evidence="1">
    <location>
        <position position="157"/>
    </location>
</feature>
<reference evidence="1" key="1">
    <citation type="submission" date="2023-03" db="EMBL/GenBank/DDBJ databases">
        <title>Massive genome expansion in bonnet fungi (Mycena s.s.) driven by repeated elements and novel gene families across ecological guilds.</title>
        <authorList>
            <consortium name="Lawrence Berkeley National Laboratory"/>
            <person name="Harder C.B."/>
            <person name="Miyauchi S."/>
            <person name="Viragh M."/>
            <person name="Kuo A."/>
            <person name="Thoen E."/>
            <person name="Andreopoulos B."/>
            <person name="Lu D."/>
            <person name="Skrede I."/>
            <person name="Drula E."/>
            <person name="Henrissat B."/>
            <person name="Morin E."/>
            <person name="Kohler A."/>
            <person name="Barry K."/>
            <person name="LaButti K."/>
            <person name="Morin E."/>
            <person name="Salamov A."/>
            <person name="Lipzen A."/>
            <person name="Mereny Z."/>
            <person name="Hegedus B."/>
            <person name="Baldrian P."/>
            <person name="Stursova M."/>
            <person name="Weitz H."/>
            <person name="Taylor A."/>
            <person name="Grigoriev I.V."/>
            <person name="Nagy L.G."/>
            <person name="Martin F."/>
            <person name="Kauserud H."/>
        </authorList>
    </citation>
    <scope>NUCLEOTIDE SEQUENCE</scope>
    <source>
        <strain evidence="1">CBHHK182m</strain>
    </source>
</reference>
<evidence type="ECO:0000313" key="2">
    <source>
        <dbReference type="Proteomes" id="UP001215598"/>
    </source>
</evidence>
<protein>
    <submittedName>
        <fullName evidence="1">Uncharacterized protein</fullName>
    </submittedName>
</protein>
<comment type="caution">
    <text evidence="1">The sequence shown here is derived from an EMBL/GenBank/DDBJ whole genome shotgun (WGS) entry which is preliminary data.</text>
</comment>
<gene>
    <name evidence="1" type="ORF">B0H16DRAFT_1597537</name>
</gene>
<dbReference type="EMBL" id="JARKIB010000206">
    <property type="protein sequence ID" value="KAJ7724026.1"/>
    <property type="molecule type" value="Genomic_DNA"/>
</dbReference>
<keyword evidence="2" id="KW-1185">Reference proteome</keyword>
<dbReference type="Proteomes" id="UP001215598">
    <property type="component" value="Unassembled WGS sequence"/>
</dbReference>
<organism evidence="1 2">
    <name type="scientific">Mycena metata</name>
    <dbReference type="NCBI Taxonomy" id="1033252"/>
    <lineage>
        <taxon>Eukaryota</taxon>
        <taxon>Fungi</taxon>
        <taxon>Dikarya</taxon>
        <taxon>Basidiomycota</taxon>
        <taxon>Agaricomycotina</taxon>
        <taxon>Agaricomycetes</taxon>
        <taxon>Agaricomycetidae</taxon>
        <taxon>Agaricales</taxon>
        <taxon>Marasmiineae</taxon>
        <taxon>Mycenaceae</taxon>
        <taxon>Mycena</taxon>
    </lineage>
</organism>